<dbReference type="EMBL" id="CAJNOC010001985">
    <property type="protein sequence ID" value="CAF0905174.1"/>
    <property type="molecule type" value="Genomic_DNA"/>
</dbReference>
<keyword evidence="2" id="KW-1185">Reference proteome</keyword>
<comment type="caution">
    <text evidence="1">The sequence shown here is derived from an EMBL/GenBank/DDBJ whole genome shotgun (WGS) entry which is preliminary data.</text>
</comment>
<dbReference type="AlphaFoldDB" id="A0A813ZVP0"/>
<proteinExistence type="predicted"/>
<sequence length="223" mass="25829">SNQHFNIELDTNSVPRYSCAAHKLNLAVRSGIKKSKKFSYILAKLSKFASEIRRSNIKSLSFIENKAKLRCENGTRWSSSYLMLESFLKAYEKKAFSDEKAFEKQDKPCPVSQRTILSYLKILNPLYTLSLLTQKADWHIGDVIQGLIFIFDSLDESTELGEKKQLILNLKNEIRIRFKFILESKIYILAATFNVSKLNFLYGSEDFNELSDKAVNETPFFFY</sequence>
<evidence type="ECO:0000313" key="2">
    <source>
        <dbReference type="Proteomes" id="UP000663879"/>
    </source>
</evidence>
<evidence type="ECO:0000313" key="1">
    <source>
        <dbReference type="EMBL" id="CAF0905174.1"/>
    </source>
</evidence>
<dbReference type="SUPFAM" id="SSF53098">
    <property type="entry name" value="Ribonuclease H-like"/>
    <property type="match status" value="1"/>
</dbReference>
<feature type="non-terminal residue" evidence="1">
    <location>
        <position position="1"/>
    </location>
</feature>
<name>A0A813ZVP0_9BILA</name>
<protein>
    <submittedName>
        <fullName evidence="1">Uncharacterized protein</fullName>
    </submittedName>
</protein>
<dbReference type="InterPro" id="IPR012337">
    <property type="entry name" value="RNaseH-like_sf"/>
</dbReference>
<accession>A0A813ZVP0</accession>
<dbReference type="OrthoDB" id="10189228at2759"/>
<gene>
    <name evidence="1" type="ORF">OXX778_LOCUS11606</name>
</gene>
<reference evidence="1" key="1">
    <citation type="submission" date="2021-02" db="EMBL/GenBank/DDBJ databases">
        <authorList>
            <person name="Nowell W R."/>
        </authorList>
    </citation>
    <scope>NUCLEOTIDE SEQUENCE</scope>
    <source>
        <strain evidence="1">Ploen Becks lab</strain>
    </source>
</reference>
<organism evidence="1 2">
    <name type="scientific">Brachionus calyciflorus</name>
    <dbReference type="NCBI Taxonomy" id="104777"/>
    <lineage>
        <taxon>Eukaryota</taxon>
        <taxon>Metazoa</taxon>
        <taxon>Spiralia</taxon>
        <taxon>Gnathifera</taxon>
        <taxon>Rotifera</taxon>
        <taxon>Eurotatoria</taxon>
        <taxon>Monogononta</taxon>
        <taxon>Pseudotrocha</taxon>
        <taxon>Ploima</taxon>
        <taxon>Brachionidae</taxon>
        <taxon>Brachionus</taxon>
    </lineage>
</organism>
<dbReference type="Proteomes" id="UP000663879">
    <property type="component" value="Unassembled WGS sequence"/>
</dbReference>